<dbReference type="FunFam" id="3.90.550.10:FF:000003">
    <property type="entry name" value="2-C-methyl-D-erythritol 4-phosphate cytidylyltransferase"/>
    <property type="match status" value="1"/>
</dbReference>
<dbReference type="FunFam" id="3.30.1330.50:FF:000003">
    <property type="entry name" value="2-C-methyl-D-erythritol 2,4-cyclodiphosphate synthase"/>
    <property type="match status" value="1"/>
</dbReference>
<keyword evidence="10 14" id="KW-0479">Metal-binding</keyword>
<evidence type="ECO:0000256" key="12">
    <source>
        <dbReference type="ARBA" id="ARBA00023239"/>
    </source>
</evidence>
<comment type="similarity">
    <text evidence="7">Belongs to the IspD/TarI cytidylyltransferase family. IspD subfamily.</text>
</comment>
<evidence type="ECO:0000256" key="6">
    <source>
        <dbReference type="ARBA" id="ARBA00008480"/>
    </source>
</evidence>
<feature type="binding site" evidence="14">
    <location>
        <position position="234"/>
    </location>
    <ligand>
        <name>a divalent metal cation</name>
        <dbReference type="ChEBI" id="CHEBI:60240"/>
    </ligand>
</feature>
<dbReference type="NCBIfam" id="TIGR00151">
    <property type="entry name" value="ispF"/>
    <property type="match status" value="1"/>
</dbReference>
<name>A0A6I6L2J1_9SPHN</name>
<feature type="region of interest" description="2-C-methyl-D-erythritol 2,4-cyclodiphosphate synthase" evidence="14">
    <location>
        <begin position="226"/>
        <end position="383"/>
    </location>
</feature>
<feature type="binding site" evidence="14">
    <location>
        <begin position="232"/>
        <end position="234"/>
    </location>
    <ligand>
        <name>4-CDP-2-C-methyl-D-erythritol 2-phosphate</name>
        <dbReference type="ChEBI" id="CHEBI:57919"/>
    </ligand>
</feature>
<comment type="caution">
    <text evidence="14">Lacks conserved residue(s) required for the propagation of feature annotation.</text>
</comment>
<dbReference type="UniPathway" id="UPA00056">
    <property type="reaction ID" value="UER00093"/>
</dbReference>
<dbReference type="Gene3D" id="3.30.1330.50">
    <property type="entry name" value="2-C-methyl-D-erythritol 2,4-cyclodiphosphate synthase"/>
    <property type="match status" value="1"/>
</dbReference>
<keyword evidence="12 14" id="KW-0456">Lyase</keyword>
<feature type="binding site" evidence="14">
    <location>
        <position position="232"/>
    </location>
    <ligand>
        <name>a divalent metal cation</name>
        <dbReference type="ChEBI" id="CHEBI:60240"/>
    </ligand>
</feature>
<comment type="similarity">
    <text evidence="6">Belongs to the IspF family.</text>
</comment>
<feature type="site" description="Transition state stabilizer" evidence="14">
    <location>
        <position position="357"/>
    </location>
</feature>
<feature type="binding site" evidence="14">
    <location>
        <position position="266"/>
    </location>
    <ligand>
        <name>a divalent metal cation</name>
        <dbReference type="ChEBI" id="CHEBI:60240"/>
    </ligand>
</feature>
<feature type="site" description="Transition state stabilizer" evidence="14">
    <location>
        <position position="258"/>
    </location>
</feature>
<evidence type="ECO:0000256" key="1">
    <source>
        <dbReference type="ARBA" id="ARBA00000200"/>
    </source>
</evidence>
<dbReference type="Pfam" id="PF01128">
    <property type="entry name" value="IspD"/>
    <property type="match status" value="1"/>
</dbReference>
<evidence type="ECO:0000256" key="4">
    <source>
        <dbReference type="ARBA" id="ARBA00004709"/>
    </source>
</evidence>
<dbReference type="GO" id="GO:0008685">
    <property type="term" value="F:2-C-methyl-D-erythritol 2,4-cyclodiphosphate synthase activity"/>
    <property type="evidence" value="ECO:0007669"/>
    <property type="project" value="UniProtKB-UniRule"/>
</dbReference>
<dbReference type="Gene3D" id="3.90.550.10">
    <property type="entry name" value="Spore Coat Polysaccharide Biosynthesis Protein SpsA, Chain A"/>
    <property type="match status" value="1"/>
</dbReference>
<dbReference type="GO" id="GO:0046872">
    <property type="term" value="F:metal ion binding"/>
    <property type="evidence" value="ECO:0007669"/>
    <property type="project" value="UniProtKB-KW"/>
</dbReference>
<dbReference type="InterPro" id="IPR018294">
    <property type="entry name" value="ISPD_synthase_CS"/>
</dbReference>
<dbReference type="PANTHER" id="PTHR43181:SF1">
    <property type="entry name" value="2-C-METHYL-D-ERYTHRITOL 2,4-CYCLODIPHOSPHATE SYNTHASE, CHLOROPLASTIC"/>
    <property type="match status" value="1"/>
</dbReference>
<gene>
    <name evidence="14" type="primary">ispDF</name>
    <name evidence="16" type="ORF">EUU25_03760</name>
</gene>
<proteinExistence type="inferred from homology"/>
<dbReference type="PROSITE" id="PS01350">
    <property type="entry name" value="ISPF"/>
    <property type="match status" value="1"/>
</dbReference>
<dbReference type="PANTHER" id="PTHR43181">
    <property type="entry name" value="2-C-METHYL-D-ERYTHRITOL 2,4-CYCLODIPHOSPHATE SYNTHASE, CHLOROPLASTIC"/>
    <property type="match status" value="1"/>
</dbReference>
<comment type="similarity">
    <text evidence="14">In the N-terminal section; belongs to the IspD/TarI cytidylyltransferase family. IspD subfamily.</text>
</comment>
<organism evidence="16 17">
    <name type="scientific">Sphingorhabdus lacus</name>
    <dbReference type="NCBI Taxonomy" id="392610"/>
    <lineage>
        <taxon>Bacteria</taxon>
        <taxon>Pseudomonadati</taxon>
        <taxon>Pseudomonadota</taxon>
        <taxon>Alphaproteobacteria</taxon>
        <taxon>Sphingomonadales</taxon>
        <taxon>Sphingomonadaceae</taxon>
        <taxon>Sphingorhabdus</taxon>
    </lineage>
</organism>
<dbReference type="GO" id="GO:0016114">
    <property type="term" value="P:terpenoid biosynthetic process"/>
    <property type="evidence" value="ECO:0007669"/>
    <property type="project" value="InterPro"/>
</dbReference>
<dbReference type="Pfam" id="PF02542">
    <property type="entry name" value="YgbB"/>
    <property type="match status" value="1"/>
</dbReference>
<evidence type="ECO:0000256" key="7">
    <source>
        <dbReference type="ARBA" id="ARBA00009789"/>
    </source>
</evidence>
<comment type="cofactor">
    <cofactor evidence="3 14">
        <name>a divalent metal cation</name>
        <dbReference type="ChEBI" id="CHEBI:60240"/>
    </cofactor>
</comment>
<reference evidence="17" key="1">
    <citation type="submission" date="2019-01" db="EMBL/GenBank/DDBJ databases">
        <title>Sphingorhabdus lacus sp.nov., isolated from an oligotrophic freshwater lake.</title>
        <authorList>
            <person name="Park M."/>
        </authorList>
    </citation>
    <scope>NUCLEOTIDE SEQUENCE [LARGE SCALE GENOMIC DNA]</scope>
    <source>
        <strain evidence="17">IMCC1753</strain>
    </source>
</reference>
<dbReference type="PROSITE" id="PS01295">
    <property type="entry name" value="ISPD"/>
    <property type="match status" value="1"/>
</dbReference>
<evidence type="ECO:0000256" key="5">
    <source>
        <dbReference type="ARBA" id="ARBA00004787"/>
    </source>
</evidence>
<evidence type="ECO:0000256" key="9">
    <source>
        <dbReference type="ARBA" id="ARBA00022695"/>
    </source>
</evidence>
<comment type="function">
    <text evidence="14">Bifunctional enzyme that catalyzes the formation of 4-diphosphocytidyl-2-C-methyl-D-erythritol from CTP and 2-C-methyl-D-erythritol 4-phosphate (MEP) (IspD), and catalyzes the conversion of 4-diphosphocytidyl-2-C-methyl-D-erythritol 2-phosphate (CDP-ME2P) to 2-C-methyl-D-erythritol 2,4-cyclodiphosphate (ME-CPP) with a corresponding release of cytidine 5-monophosphate (CMP) (IspF).</text>
</comment>
<dbReference type="EMBL" id="CP035733">
    <property type="protein sequence ID" value="QGY79805.1"/>
    <property type="molecule type" value="Genomic_DNA"/>
</dbReference>
<dbReference type="HAMAP" id="MF_01520">
    <property type="entry name" value="IspDF"/>
    <property type="match status" value="1"/>
</dbReference>
<feature type="site" description="Positions MEP for the nucleophilic attack" evidence="14">
    <location>
        <position position="155"/>
    </location>
</feature>
<dbReference type="SUPFAM" id="SSF53448">
    <property type="entry name" value="Nucleotide-diphospho-sugar transferases"/>
    <property type="match status" value="1"/>
</dbReference>
<comment type="catalytic activity">
    <reaction evidence="2 14">
        <text>2-C-methyl-D-erythritol 4-phosphate + CTP + H(+) = 4-CDP-2-C-methyl-D-erythritol + diphosphate</text>
        <dbReference type="Rhea" id="RHEA:13429"/>
        <dbReference type="ChEBI" id="CHEBI:15378"/>
        <dbReference type="ChEBI" id="CHEBI:33019"/>
        <dbReference type="ChEBI" id="CHEBI:37563"/>
        <dbReference type="ChEBI" id="CHEBI:57823"/>
        <dbReference type="ChEBI" id="CHEBI:58262"/>
        <dbReference type="EC" id="2.7.7.60"/>
    </reaction>
</comment>
<dbReference type="EC" id="4.6.1.12" evidence="14"/>
<dbReference type="InterPro" id="IPR001228">
    <property type="entry name" value="IspD"/>
</dbReference>
<feature type="region of interest" description="2-C-methyl-D-erythritol 4-phosphate cytidylyltransferase" evidence="14">
    <location>
        <begin position="1"/>
        <end position="225"/>
    </location>
</feature>
<dbReference type="OrthoDB" id="9804336at2"/>
<feature type="site" description="Transition state stabilizer" evidence="14">
    <location>
        <position position="19"/>
    </location>
</feature>
<dbReference type="SUPFAM" id="SSF69765">
    <property type="entry name" value="IpsF-like"/>
    <property type="match status" value="1"/>
</dbReference>
<evidence type="ECO:0000256" key="13">
    <source>
        <dbReference type="ARBA" id="ARBA00023268"/>
    </source>
</evidence>
<comment type="pathway">
    <text evidence="4 14">Isoprenoid biosynthesis; isopentenyl diphosphate biosynthesis via DXP pathway; isopentenyl diphosphate from 1-deoxy-D-xylulose 5-phosphate: step 4/6.</text>
</comment>
<dbReference type="InterPro" id="IPR029044">
    <property type="entry name" value="Nucleotide-diphossugar_trans"/>
</dbReference>
<dbReference type="KEGG" id="slaa:EUU25_03760"/>
<protein>
    <recommendedName>
        <fullName evidence="14">Bifunctional enzyme IspD/IspF</fullName>
    </recommendedName>
    <domain>
        <recommendedName>
            <fullName evidence="14">2-C-methyl-D-erythritol 4-phosphate cytidylyltransferase</fullName>
            <ecNumber evidence="14">2.7.7.60</ecNumber>
        </recommendedName>
        <alternativeName>
            <fullName evidence="14">4-diphosphocytidyl-2C-methyl-D-erythritol synthase</fullName>
        </alternativeName>
        <alternativeName>
            <fullName evidence="14">MEP cytidylyltransferase</fullName>
            <shortName evidence="14">MCT</shortName>
        </alternativeName>
    </domain>
    <domain>
        <recommendedName>
            <fullName evidence="14">2-C-methyl-D-erythritol 2,4-cyclodiphosphate synthase</fullName>
            <shortName evidence="14">MECDP-synthase</shortName>
            <shortName evidence="14">MECPP-synthase</shortName>
            <shortName evidence="14">MECPS</shortName>
            <ecNumber evidence="14">4.6.1.12</ecNumber>
        </recommendedName>
    </domain>
</protein>
<dbReference type="NCBIfam" id="TIGR00453">
    <property type="entry name" value="ispD"/>
    <property type="match status" value="1"/>
</dbReference>
<evidence type="ECO:0000256" key="2">
    <source>
        <dbReference type="ARBA" id="ARBA00001282"/>
    </source>
</evidence>
<dbReference type="InterPro" id="IPR036571">
    <property type="entry name" value="MECDP_synthase_sf"/>
</dbReference>
<feature type="binding site" evidence="14">
    <location>
        <begin position="356"/>
        <end position="359"/>
    </location>
    <ligand>
        <name>4-CDP-2-C-methyl-D-erythritol 2-phosphate</name>
        <dbReference type="ChEBI" id="CHEBI:57919"/>
    </ligand>
</feature>
<dbReference type="GO" id="GO:0019288">
    <property type="term" value="P:isopentenyl diphosphate biosynthetic process, methylerythritol 4-phosphate pathway"/>
    <property type="evidence" value="ECO:0007669"/>
    <property type="project" value="UniProtKB-UniRule"/>
</dbReference>
<feature type="binding site" evidence="14">
    <location>
        <begin position="280"/>
        <end position="282"/>
    </location>
    <ligand>
        <name>4-CDP-2-C-methyl-D-erythritol 2-phosphate</name>
        <dbReference type="ChEBI" id="CHEBI:57919"/>
    </ligand>
</feature>
<keyword evidence="8 14" id="KW-0808">Transferase</keyword>
<sequence length="383" mass="40567">MASRPHIVALIVAAGSGSRVGGDIPKQFRLVEGRPMLAHSYSSLVDHADIRTVFVAVGDGQESLASDALAGLAAPVLVPGGATRRESVHQGLEAIALQGGADIVLIHDAARPFLPESVIDGLIDALQTSPGAVPALPVVDSLSRGADILTETVDRSQLWRVQTPQAFHYDAILDAHRSWSGEEPTDDARMLMAKGGDVRIVPGSERLSKFTFSSDFAGNDMTPSIRSGSGFDVHRLVAGEELWLCGIRIPHDKGLAGHSDADVAMHALTDAILGALAFGDIGDHFPPSDPQWKGASSDRFLVHALTLAAQEGYSLANADITIICEAPKIGPHRQAMRSRLSEIMDTEVSRISVKATTTELLGFTGRGEGIAAQAIVTFEKTNR</sequence>
<feature type="site" description="Positions MEP for the nucleophilic attack" evidence="14">
    <location>
        <position position="209"/>
    </location>
</feature>
<evidence type="ECO:0000256" key="10">
    <source>
        <dbReference type="ARBA" id="ARBA00022723"/>
    </source>
</evidence>
<dbReference type="RefSeq" id="WP_158898416.1">
    <property type="nucleotide sequence ID" value="NZ_CP035733.1"/>
</dbReference>
<dbReference type="CDD" id="cd02516">
    <property type="entry name" value="CDP-ME_synthetase"/>
    <property type="match status" value="1"/>
</dbReference>
<evidence type="ECO:0000259" key="15">
    <source>
        <dbReference type="Pfam" id="PF02542"/>
    </source>
</evidence>
<feature type="binding site" evidence="14">
    <location>
        <begin position="258"/>
        <end position="259"/>
    </location>
    <ligand>
        <name>4-CDP-2-C-methyl-D-erythritol 2-phosphate</name>
        <dbReference type="ChEBI" id="CHEBI:57919"/>
    </ligand>
</feature>
<feature type="site" description="Transition state stabilizer" evidence="14">
    <location>
        <position position="26"/>
    </location>
</feature>
<dbReference type="GO" id="GO:0050518">
    <property type="term" value="F:2-C-methyl-D-erythritol 4-phosphate cytidylyltransferase activity"/>
    <property type="evidence" value="ECO:0007669"/>
    <property type="project" value="UniProtKB-UniRule"/>
</dbReference>
<dbReference type="NCBIfam" id="NF006899">
    <property type="entry name" value="PRK09382.1"/>
    <property type="match status" value="1"/>
</dbReference>
<evidence type="ECO:0000313" key="17">
    <source>
        <dbReference type="Proteomes" id="UP000428803"/>
    </source>
</evidence>
<evidence type="ECO:0000256" key="14">
    <source>
        <dbReference type="HAMAP-Rule" id="MF_01520"/>
    </source>
</evidence>
<dbReference type="Proteomes" id="UP000428803">
    <property type="component" value="Chromosome"/>
</dbReference>
<feature type="domain" description="2-C-methyl-D-erythritol 2,4-cyclodiphosphate synthase" evidence="15">
    <location>
        <begin position="225"/>
        <end position="378"/>
    </location>
</feature>
<keyword evidence="11 14" id="KW-0414">Isoprene biosynthesis</keyword>
<evidence type="ECO:0000256" key="3">
    <source>
        <dbReference type="ARBA" id="ARBA00001968"/>
    </source>
</evidence>
<keyword evidence="9 14" id="KW-0548">Nucleotidyltransferase</keyword>
<evidence type="ECO:0000256" key="8">
    <source>
        <dbReference type="ARBA" id="ARBA00022679"/>
    </source>
</evidence>
<evidence type="ECO:0000256" key="11">
    <source>
        <dbReference type="ARBA" id="ARBA00023229"/>
    </source>
</evidence>
<evidence type="ECO:0000313" key="16">
    <source>
        <dbReference type="EMBL" id="QGY79805.1"/>
    </source>
</evidence>
<comment type="similarity">
    <text evidence="14">In the C-terminal section; belongs to the IspF family.</text>
</comment>
<dbReference type="HAMAP" id="MF_00107">
    <property type="entry name" value="IspF"/>
    <property type="match status" value="1"/>
</dbReference>
<dbReference type="CDD" id="cd00554">
    <property type="entry name" value="MECDP_synthase"/>
    <property type="match status" value="1"/>
</dbReference>
<dbReference type="InterPro" id="IPR003526">
    <property type="entry name" value="MECDP_synthase"/>
</dbReference>
<dbReference type="EC" id="2.7.7.60" evidence="14"/>
<keyword evidence="13 14" id="KW-0511">Multifunctional enzyme</keyword>
<keyword evidence="17" id="KW-1185">Reference proteome</keyword>
<feature type="binding site" evidence="14">
    <location>
        <position position="363"/>
    </location>
    <ligand>
        <name>4-CDP-2-C-methyl-D-erythritol 2-phosphate</name>
        <dbReference type="ChEBI" id="CHEBI:57919"/>
    </ligand>
</feature>
<dbReference type="InterPro" id="IPR026596">
    <property type="entry name" value="IspD/F"/>
</dbReference>
<feature type="binding site" evidence="14">
    <location>
        <position position="366"/>
    </location>
    <ligand>
        <name>4-CDP-2-C-methyl-D-erythritol 2-phosphate</name>
        <dbReference type="ChEBI" id="CHEBI:57919"/>
    </ligand>
</feature>
<comment type="pathway">
    <text evidence="5 14">Isoprenoid biosynthesis; isopentenyl diphosphate biosynthesis via DXP pathway; isopentenyl diphosphate from 1-deoxy-D-xylulose 5-phosphate: step 2/6.</text>
</comment>
<comment type="catalytic activity">
    <reaction evidence="1 14">
        <text>4-CDP-2-C-methyl-D-erythritol 2-phosphate = 2-C-methyl-D-erythritol 2,4-cyclic diphosphate + CMP</text>
        <dbReference type="Rhea" id="RHEA:23864"/>
        <dbReference type="ChEBI" id="CHEBI:57919"/>
        <dbReference type="ChEBI" id="CHEBI:58483"/>
        <dbReference type="ChEBI" id="CHEBI:60377"/>
        <dbReference type="EC" id="4.6.1.12"/>
    </reaction>
</comment>
<dbReference type="InterPro" id="IPR034683">
    <property type="entry name" value="IspD/TarI"/>
</dbReference>
<accession>A0A6I6L2J1</accession>
<dbReference type="InterPro" id="IPR020555">
    <property type="entry name" value="MECDP_synthase_CS"/>
</dbReference>
<dbReference type="AlphaFoldDB" id="A0A6I6L2J1"/>